<evidence type="ECO:0000313" key="8">
    <source>
        <dbReference type="EMBL" id="CBI35180.3"/>
    </source>
</evidence>
<keyword evidence="4" id="KW-0493">Microtubule</keyword>
<evidence type="ECO:0000259" key="7">
    <source>
        <dbReference type="Pfam" id="PF06886"/>
    </source>
</evidence>
<evidence type="ECO:0000256" key="6">
    <source>
        <dbReference type="SAM" id="MobiDB-lite"/>
    </source>
</evidence>
<gene>
    <name evidence="8" type="ordered locus">VIT_14s0081g00480</name>
</gene>
<organism evidence="8 9">
    <name type="scientific">Vitis vinifera</name>
    <name type="common">Grape</name>
    <dbReference type="NCBI Taxonomy" id="29760"/>
    <lineage>
        <taxon>Eukaryota</taxon>
        <taxon>Viridiplantae</taxon>
        <taxon>Streptophyta</taxon>
        <taxon>Embryophyta</taxon>
        <taxon>Tracheophyta</taxon>
        <taxon>Spermatophyta</taxon>
        <taxon>Magnoliopsida</taxon>
        <taxon>eudicotyledons</taxon>
        <taxon>Gunneridae</taxon>
        <taxon>Pentapetalae</taxon>
        <taxon>rosids</taxon>
        <taxon>Vitales</taxon>
        <taxon>Vitaceae</taxon>
        <taxon>Viteae</taxon>
        <taxon>Vitis</taxon>
    </lineage>
</organism>
<dbReference type="HOGENOM" id="CLU_042861_2_0_1"/>
<dbReference type="ExpressionAtlas" id="D7TXI7">
    <property type="expression patterns" value="baseline and differential"/>
</dbReference>
<dbReference type="GO" id="GO:0005874">
    <property type="term" value="C:microtubule"/>
    <property type="evidence" value="ECO:0007669"/>
    <property type="project" value="UniProtKB-KW"/>
</dbReference>
<reference evidence="9" key="1">
    <citation type="journal article" date="2007" name="Nature">
        <title>The grapevine genome sequence suggests ancestral hexaploidization in major angiosperm phyla.</title>
        <authorList>
            <consortium name="The French-Italian Public Consortium for Grapevine Genome Characterization."/>
            <person name="Jaillon O."/>
            <person name="Aury J.-M."/>
            <person name="Noel B."/>
            <person name="Policriti A."/>
            <person name="Clepet C."/>
            <person name="Casagrande A."/>
            <person name="Choisne N."/>
            <person name="Aubourg S."/>
            <person name="Vitulo N."/>
            <person name="Jubin C."/>
            <person name="Vezzi A."/>
            <person name="Legeai F."/>
            <person name="Hugueney P."/>
            <person name="Dasilva C."/>
            <person name="Horner D."/>
            <person name="Mica E."/>
            <person name="Jublot D."/>
            <person name="Poulain J."/>
            <person name="Bruyere C."/>
            <person name="Billault A."/>
            <person name="Segurens B."/>
            <person name="Gouyvenoux M."/>
            <person name="Ugarte E."/>
            <person name="Cattonaro F."/>
            <person name="Anthouard V."/>
            <person name="Vico V."/>
            <person name="Del Fabbro C."/>
            <person name="Alaux M."/>
            <person name="Di Gaspero G."/>
            <person name="Dumas V."/>
            <person name="Felice N."/>
            <person name="Paillard S."/>
            <person name="Juman I."/>
            <person name="Moroldo M."/>
            <person name="Scalabrin S."/>
            <person name="Canaguier A."/>
            <person name="Le Clainche I."/>
            <person name="Malacrida G."/>
            <person name="Durand E."/>
            <person name="Pesole G."/>
            <person name="Laucou V."/>
            <person name="Chatelet P."/>
            <person name="Merdinoglu D."/>
            <person name="Delledonne M."/>
            <person name="Pezzotti M."/>
            <person name="Lecharny A."/>
            <person name="Scarpelli C."/>
            <person name="Artiguenave F."/>
            <person name="Pe M.E."/>
            <person name="Valle G."/>
            <person name="Morgante M."/>
            <person name="Caboche M."/>
            <person name="Adam-Blondon A.-F."/>
            <person name="Weissenbach J."/>
            <person name="Quetier F."/>
            <person name="Wincker P."/>
        </authorList>
    </citation>
    <scope>NUCLEOTIDE SEQUENCE [LARGE SCALE GENOMIC DNA]</scope>
    <source>
        <strain evidence="9">cv. Pinot noir / PN40024</strain>
    </source>
</reference>
<feature type="region of interest" description="Disordered" evidence="6">
    <location>
        <begin position="205"/>
        <end position="228"/>
    </location>
</feature>
<dbReference type="PANTHER" id="PTHR46372">
    <property type="entry name" value="PROTEIN WVD2-LIKE 3"/>
    <property type="match status" value="1"/>
</dbReference>
<dbReference type="PANTHER" id="PTHR46372:SF6">
    <property type="entry name" value="PROTEIN WVD2-LIKE 1"/>
    <property type="match status" value="1"/>
</dbReference>
<dbReference type="Proteomes" id="UP000009183">
    <property type="component" value="Chromosome 14"/>
</dbReference>
<feature type="compositionally biased region" description="Polar residues" evidence="6">
    <location>
        <begin position="213"/>
        <end position="228"/>
    </location>
</feature>
<comment type="subcellular location">
    <subcellularLocation>
        <location evidence="1">Cytoplasm</location>
        <location evidence="1">Cytoskeleton</location>
    </subcellularLocation>
</comment>
<dbReference type="EMBL" id="FN596256">
    <property type="protein sequence ID" value="CBI35180.3"/>
    <property type="molecule type" value="Genomic_DNA"/>
</dbReference>
<dbReference type="InterPro" id="IPR044806">
    <property type="entry name" value="WVD2/WDL1-4"/>
</dbReference>
<accession>D7TXI7</accession>
<evidence type="ECO:0000313" key="9">
    <source>
        <dbReference type="Proteomes" id="UP000009183"/>
    </source>
</evidence>
<evidence type="ECO:0000256" key="5">
    <source>
        <dbReference type="ARBA" id="ARBA00023212"/>
    </source>
</evidence>
<comment type="similarity">
    <text evidence="2">Belongs to the TPX2 family.</text>
</comment>
<dbReference type="InParanoid" id="D7TXI7"/>
<keyword evidence="5" id="KW-0206">Cytoskeleton</keyword>
<keyword evidence="9" id="KW-1185">Reference proteome</keyword>
<dbReference type="PaxDb" id="29760-VIT_14s0081g00480.t01"/>
<sequence>MVPFEQFTHKFSAVKSRGKGKSKTLQRDSNRCHVSHRPLGCSDGEKVERGRAKSLRIGAEILMGRELTDTQMDKKPHTIVVNSNGVSHGTVDAISEGSIEAKDYDVKECTEESSVVEKCNEKQDVLGVRSTNFNSGRLEEKTMKPGSQKSSENKKACSPTTKSDPIGNSRNCTVPQPFALATDKRERASCVSRPIGVETAAVGVNGSSNVNNLQSPNGSKKSQPNSPLSVRKLLQHDNRKHLDEEDNWSVASSAAASVRTIKSRTTVGTAPTFRCTERAEKRKEFYSKLEEKHQALVLERSQCEARHKEEQEAAIRQLRRNMVFKANPVPSFYNEGPPPKVELKKVPLTRPVSPKLGRRKSCSDATISSQEEKGRVCSRASRHSLGSYKYDSSTTTTTKNKDQIAGRAGNSACKVKEQPKQAKETTKSTPPKIIEQTNTDITVHS</sequence>
<dbReference type="eggNOG" id="ENOG502RERJ">
    <property type="taxonomic scope" value="Eukaryota"/>
</dbReference>
<dbReference type="OrthoDB" id="1925970at2759"/>
<keyword evidence="3" id="KW-0963">Cytoplasm</keyword>
<dbReference type="InterPro" id="IPR027329">
    <property type="entry name" value="TPX2_C"/>
</dbReference>
<evidence type="ECO:0000256" key="3">
    <source>
        <dbReference type="ARBA" id="ARBA00022490"/>
    </source>
</evidence>
<dbReference type="OMA" id="NGAGMVK"/>
<feature type="compositionally biased region" description="Basic and acidic residues" evidence="6">
    <location>
        <begin position="414"/>
        <end position="426"/>
    </location>
</feature>
<feature type="region of interest" description="Disordered" evidence="6">
    <location>
        <begin position="352"/>
        <end position="445"/>
    </location>
</feature>
<feature type="domain" description="TPX2 C-terminal" evidence="7">
    <location>
        <begin position="272"/>
        <end position="346"/>
    </location>
</feature>
<evidence type="ECO:0000256" key="4">
    <source>
        <dbReference type="ARBA" id="ARBA00022701"/>
    </source>
</evidence>
<protein>
    <recommendedName>
        <fullName evidence="7">TPX2 C-terminal domain-containing protein</fullName>
    </recommendedName>
</protein>
<evidence type="ECO:0000256" key="2">
    <source>
        <dbReference type="ARBA" id="ARBA00005885"/>
    </source>
</evidence>
<dbReference type="GO" id="GO:0008017">
    <property type="term" value="F:microtubule binding"/>
    <property type="evidence" value="ECO:0007669"/>
    <property type="project" value="InterPro"/>
</dbReference>
<proteinExistence type="inferred from homology"/>
<dbReference type="GO" id="GO:0000226">
    <property type="term" value="P:microtubule cytoskeleton organization"/>
    <property type="evidence" value="ECO:0007669"/>
    <property type="project" value="InterPro"/>
</dbReference>
<feature type="region of interest" description="Disordered" evidence="6">
    <location>
        <begin position="132"/>
        <end position="170"/>
    </location>
</feature>
<feature type="compositionally biased region" description="Polar residues" evidence="6">
    <location>
        <begin position="158"/>
        <end position="170"/>
    </location>
</feature>
<evidence type="ECO:0000256" key="1">
    <source>
        <dbReference type="ARBA" id="ARBA00004245"/>
    </source>
</evidence>
<dbReference type="FunCoup" id="D7TXI7">
    <property type="interactions" value="24"/>
</dbReference>
<name>D7TXI7_VITVI</name>
<dbReference type="Pfam" id="PF06886">
    <property type="entry name" value="TPX2"/>
    <property type="match status" value="1"/>
</dbReference>
<feature type="compositionally biased region" description="Polar residues" evidence="6">
    <location>
        <begin position="435"/>
        <end position="445"/>
    </location>
</feature>
<dbReference type="AlphaFoldDB" id="D7TXI7"/>